<dbReference type="GO" id="GO:0003677">
    <property type="term" value="F:DNA binding"/>
    <property type="evidence" value="ECO:0007669"/>
    <property type="project" value="UniProtKB-KW"/>
</dbReference>
<keyword evidence="5" id="KW-0949">S-adenosyl-L-methionine</keyword>
<comment type="similarity">
    <text evidence="1">Belongs to the N(4)/N(6)-methyltransferase family. N(4) subfamily.</text>
</comment>
<comment type="catalytic activity">
    <reaction evidence="8">
        <text>a 2'-deoxycytidine in DNA + S-adenosyl-L-methionine = an N(4)-methyl-2'-deoxycytidine in DNA + S-adenosyl-L-homocysteine + H(+)</text>
        <dbReference type="Rhea" id="RHEA:16857"/>
        <dbReference type="Rhea" id="RHEA-COMP:11369"/>
        <dbReference type="Rhea" id="RHEA-COMP:13674"/>
        <dbReference type="ChEBI" id="CHEBI:15378"/>
        <dbReference type="ChEBI" id="CHEBI:57856"/>
        <dbReference type="ChEBI" id="CHEBI:59789"/>
        <dbReference type="ChEBI" id="CHEBI:85452"/>
        <dbReference type="ChEBI" id="CHEBI:137933"/>
        <dbReference type="EC" id="2.1.1.113"/>
    </reaction>
</comment>
<gene>
    <name evidence="11" type="ORF">UFOPK3564_00217</name>
</gene>
<evidence type="ECO:0000256" key="8">
    <source>
        <dbReference type="ARBA" id="ARBA00049120"/>
    </source>
</evidence>
<dbReference type="PROSITE" id="PS00093">
    <property type="entry name" value="N4_MTASE"/>
    <property type="match status" value="1"/>
</dbReference>
<dbReference type="EMBL" id="CAFBMK010000007">
    <property type="protein sequence ID" value="CAB4894521.1"/>
    <property type="molecule type" value="Genomic_DNA"/>
</dbReference>
<dbReference type="InterPro" id="IPR029063">
    <property type="entry name" value="SAM-dependent_MTases_sf"/>
</dbReference>
<evidence type="ECO:0000256" key="7">
    <source>
        <dbReference type="ARBA" id="ARBA00023125"/>
    </source>
</evidence>
<keyword evidence="7" id="KW-0238">DNA-binding</keyword>
<evidence type="ECO:0000256" key="1">
    <source>
        <dbReference type="ARBA" id="ARBA00010203"/>
    </source>
</evidence>
<evidence type="ECO:0000256" key="9">
    <source>
        <dbReference type="SAM" id="MobiDB-lite"/>
    </source>
</evidence>
<dbReference type="PANTHER" id="PTHR13370:SF3">
    <property type="entry name" value="TRNA (GUANINE(10)-N2)-METHYLTRANSFERASE HOMOLOG"/>
    <property type="match status" value="1"/>
</dbReference>
<dbReference type="PRINTS" id="PR00508">
    <property type="entry name" value="S21N4MTFRASE"/>
</dbReference>
<dbReference type="InterPro" id="IPR017985">
    <property type="entry name" value="MeTrfase_CN4_CS"/>
</dbReference>
<dbReference type="GO" id="GO:0032259">
    <property type="term" value="P:methylation"/>
    <property type="evidence" value="ECO:0007669"/>
    <property type="project" value="UniProtKB-KW"/>
</dbReference>
<keyword evidence="6" id="KW-0680">Restriction system</keyword>
<feature type="compositionally biased region" description="Basic and acidic residues" evidence="9">
    <location>
        <begin position="95"/>
        <end position="105"/>
    </location>
</feature>
<name>A0A6J7FGZ7_9ZZZZ</name>
<evidence type="ECO:0000256" key="4">
    <source>
        <dbReference type="ARBA" id="ARBA00022679"/>
    </source>
</evidence>
<dbReference type="SUPFAM" id="SSF53335">
    <property type="entry name" value="S-adenosyl-L-methionine-dependent methyltransferases"/>
    <property type="match status" value="1"/>
</dbReference>
<feature type="domain" description="DNA methylase N-4/N-6" evidence="10">
    <location>
        <begin position="22"/>
        <end position="294"/>
    </location>
</feature>
<dbReference type="InterPro" id="IPR001091">
    <property type="entry name" value="RM_Methyltransferase"/>
</dbReference>
<evidence type="ECO:0000256" key="6">
    <source>
        <dbReference type="ARBA" id="ARBA00022747"/>
    </source>
</evidence>
<sequence>MTWQILSGDARERLADIEVSSVRTCVTSPPYFGLRDYGHDGQIGLEPTPEEYAAEIVDVFRAVRRVLADDGTLWLNIGDSYATNDGTTRTPGTKGMDRPALRDRGVVPGARPGGSVKQKDMLGIPWMLAFALRADGWFLRSDIIWAKPNPMPSPVTDRPTSSHEHVFLLSKSARYHYDREAIAEDAVSTSGSGNGFNRPERVSLGGRGQTEAWNDVGGKRNARDVWTISPKPFAGAHFACMPPALADRCVLAGSDEGDTVLDPFAGAGTTGVVALRRGRSFIGTEINPEYVAMARARIVADAPLFNTTAEVAA</sequence>
<keyword evidence="3" id="KW-0489">Methyltransferase</keyword>
<accession>A0A6J7FGZ7</accession>
<dbReference type="Pfam" id="PF01555">
    <property type="entry name" value="N6_N4_Mtase"/>
    <property type="match status" value="1"/>
</dbReference>
<dbReference type="InterPro" id="IPR002941">
    <property type="entry name" value="DNA_methylase_N4/N6"/>
</dbReference>
<dbReference type="GO" id="GO:0009307">
    <property type="term" value="P:DNA restriction-modification system"/>
    <property type="evidence" value="ECO:0007669"/>
    <property type="project" value="UniProtKB-KW"/>
</dbReference>
<protein>
    <recommendedName>
        <fullName evidence="2">site-specific DNA-methyltransferase (cytosine-N(4)-specific)</fullName>
        <ecNumber evidence="2">2.1.1.113</ecNumber>
    </recommendedName>
</protein>
<organism evidence="11">
    <name type="scientific">freshwater metagenome</name>
    <dbReference type="NCBI Taxonomy" id="449393"/>
    <lineage>
        <taxon>unclassified sequences</taxon>
        <taxon>metagenomes</taxon>
        <taxon>ecological metagenomes</taxon>
    </lineage>
</organism>
<evidence type="ECO:0000256" key="3">
    <source>
        <dbReference type="ARBA" id="ARBA00022603"/>
    </source>
</evidence>
<evidence type="ECO:0000256" key="2">
    <source>
        <dbReference type="ARBA" id="ARBA00012185"/>
    </source>
</evidence>
<dbReference type="Gene3D" id="3.40.50.150">
    <property type="entry name" value="Vaccinia Virus protein VP39"/>
    <property type="match status" value="1"/>
</dbReference>
<dbReference type="EC" id="2.1.1.113" evidence="2"/>
<dbReference type="AlphaFoldDB" id="A0A6J7FGZ7"/>
<evidence type="ECO:0000313" key="11">
    <source>
        <dbReference type="EMBL" id="CAB4894521.1"/>
    </source>
</evidence>
<evidence type="ECO:0000259" key="10">
    <source>
        <dbReference type="Pfam" id="PF01555"/>
    </source>
</evidence>
<evidence type="ECO:0000256" key="5">
    <source>
        <dbReference type="ARBA" id="ARBA00022691"/>
    </source>
</evidence>
<dbReference type="GO" id="GO:0005737">
    <property type="term" value="C:cytoplasm"/>
    <property type="evidence" value="ECO:0007669"/>
    <property type="project" value="TreeGrafter"/>
</dbReference>
<dbReference type="GO" id="GO:0008170">
    <property type="term" value="F:N-methyltransferase activity"/>
    <property type="evidence" value="ECO:0007669"/>
    <property type="project" value="InterPro"/>
</dbReference>
<keyword evidence="4" id="KW-0808">Transferase</keyword>
<dbReference type="PANTHER" id="PTHR13370">
    <property type="entry name" value="RNA METHYLASE-RELATED"/>
    <property type="match status" value="1"/>
</dbReference>
<feature type="region of interest" description="Disordered" evidence="9">
    <location>
        <begin position="186"/>
        <end position="215"/>
    </location>
</feature>
<reference evidence="11" key="1">
    <citation type="submission" date="2020-05" db="EMBL/GenBank/DDBJ databases">
        <authorList>
            <person name="Chiriac C."/>
            <person name="Salcher M."/>
            <person name="Ghai R."/>
            <person name="Kavagutti S V."/>
        </authorList>
    </citation>
    <scope>NUCLEOTIDE SEQUENCE</scope>
</reference>
<proteinExistence type="inferred from homology"/>
<dbReference type="GO" id="GO:0009007">
    <property type="term" value="F:site-specific DNA-methyltransferase (adenine-specific) activity"/>
    <property type="evidence" value="ECO:0007669"/>
    <property type="project" value="TreeGrafter"/>
</dbReference>
<feature type="region of interest" description="Disordered" evidence="9">
    <location>
        <begin position="85"/>
        <end position="114"/>
    </location>
</feature>
<dbReference type="GO" id="GO:0015667">
    <property type="term" value="F:site-specific DNA-methyltransferase (cytosine-N4-specific) activity"/>
    <property type="evidence" value="ECO:0007669"/>
    <property type="project" value="UniProtKB-EC"/>
</dbReference>